<protein>
    <submittedName>
        <fullName evidence="1">Uncharacterized protein</fullName>
    </submittedName>
</protein>
<accession>A0A4Y2AZB8</accession>
<evidence type="ECO:0000313" key="1">
    <source>
        <dbReference type="EMBL" id="GBL84927.1"/>
    </source>
</evidence>
<organism evidence="1 2">
    <name type="scientific">Araneus ventricosus</name>
    <name type="common">Orbweaver spider</name>
    <name type="synonym">Epeira ventricosa</name>
    <dbReference type="NCBI Taxonomy" id="182803"/>
    <lineage>
        <taxon>Eukaryota</taxon>
        <taxon>Metazoa</taxon>
        <taxon>Ecdysozoa</taxon>
        <taxon>Arthropoda</taxon>
        <taxon>Chelicerata</taxon>
        <taxon>Arachnida</taxon>
        <taxon>Araneae</taxon>
        <taxon>Araneomorphae</taxon>
        <taxon>Entelegynae</taxon>
        <taxon>Araneoidea</taxon>
        <taxon>Araneidae</taxon>
        <taxon>Araneus</taxon>
    </lineage>
</organism>
<feature type="non-terminal residue" evidence="1">
    <location>
        <position position="1"/>
    </location>
</feature>
<name>A0A4Y2AZB8_ARAVE</name>
<dbReference type="AlphaFoldDB" id="A0A4Y2AZB8"/>
<keyword evidence="2" id="KW-1185">Reference proteome</keyword>
<dbReference type="Proteomes" id="UP000499080">
    <property type="component" value="Unassembled WGS sequence"/>
</dbReference>
<comment type="caution">
    <text evidence="1">The sequence shown here is derived from an EMBL/GenBank/DDBJ whole genome shotgun (WGS) entry which is preliminary data.</text>
</comment>
<proteinExistence type="predicted"/>
<sequence>SSRFFVPISVQTEFQPPQAIWLISIDFDGCFLLAFQNIQFICEVNGPLKPLPPPSAYSRHFYGRAVQMEGLVLGRFGYPTFYSIPLQF</sequence>
<evidence type="ECO:0000313" key="2">
    <source>
        <dbReference type="Proteomes" id="UP000499080"/>
    </source>
</evidence>
<reference evidence="1 2" key="1">
    <citation type="journal article" date="2019" name="Sci. Rep.">
        <title>Orb-weaving spider Araneus ventricosus genome elucidates the spidroin gene catalogue.</title>
        <authorList>
            <person name="Kono N."/>
            <person name="Nakamura H."/>
            <person name="Ohtoshi R."/>
            <person name="Moran D.A.P."/>
            <person name="Shinohara A."/>
            <person name="Yoshida Y."/>
            <person name="Fujiwara M."/>
            <person name="Mori M."/>
            <person name="Tomita M."/>
            <person name="Arakawa K."/>
        </authorList>
    </citation>
    <scope>NUCLEOTIDE SEQUENCE [LARGE SCALE GENOMIC DNA]</scope>
</reference>
<dbReference type="EMBL" id="BGPR01081889">
    <property type="protein sequence ID" value="GBL84927.1"/>
    <property type="molecule type" value="Genomic_DNA"/>
</dbReference>
<gene>
    <name evidence="1" type="ORF">AVEN_206950_1</name>
</gene>